<evidence type="ECO:0000256" key="2">
    <source>
        <dbReference type="SAM" id="MobiDB-lite"/>
    </source>
</evidence>
<feature type="chain" id="PRO_5044789980" evidence="4">
    <location>
        <begin position="21"/>
        <end position="478"/>
    </location>
</feature>
<protein>
    <submittedName>
        <fullName evidence="5">Uncharacterized protein</fullName>
    </submittedName>
</protein>
<evidence type="ECO:0000313" key="6">
    <source>
        <dbReference type="Proteomes" id="UP001530400"/>
    </source>
</evidence>
<feature type="signal peptide" evidence="4">
    <location>
        <begin position="1"/>
        <end position="20"/>
    </location>
</feature>
<gene>
    <name evidence="5" type="ORF">ACHAWO_004192</name>
</gene>
<evidence type="ECO:0000256" key="4">
    <source>
        <dbReference type="SAM" id="SignalP"/>
    </source>
</evidence>
<dbReference type="EMBL" id="JALLPJ020000336">
    <property type="protein sequence ID" value="KAL3794982.1"/>
    <property type="molecule type" value="Genomic_DNA"/>
</dbReference>
<name>A0ABD3Q3R8_9STRA</name>
<feature type="transmembrane region" description="Helical" evidence="3">
    <location>
        <begin position="447"/>
        <end position="466"/>
    </location>
</feature>
<evidence type="ECO:0000256" key="1">
    <source>
        <dbReference type="SAM" id="Coils"/>
    </source>
</evidence>
<proteinExistence type="predicted"/>
<comment type="caution">
    <text evidence="5">The sequence shown here is derived from an EMBL/GenBank/DDBJ whole genome shotgun (WGS) entry which is preliminary data.</text>
</comment>
<feature type="region of interest" description="Disordered" evidence="2">
    <location>
        <begin position="166"/>
        <end position="185"/>
    </location>
</feature>
<keyword evidence="3" id="KW-1133">Transmembrane helix</keyword>
<accession>A0ABD3Q3R8</accession>
<dbReference type="AlphaFoldDB" id="A0ABD3Q3R8"/>
<evidence type="ECO:0000313" key="5">
    <source>
        <dbReference type="EMBL" id="KAL3794982.1"/>
    </source>
</evidence>
<keyword evidence="6" id="KW-1185">Reference proteome</keyword>
<keyword evidence="3" id="KW-0472">Membrane</keyword>
<keyword evidence="4" id="KW-0732">Signal</keyword>
<evidence type="ECO:0000256" key="3">
    <source>
        <dbReference type="SAM" id="Phobius"/>
    </source>
</evidence>
<keyword evidence="1" id="KW-0175">Coiled coil</keyword>
<organism evidence="5 6">
    <name type="scientific">Cyclotella atomus</name>
    <dbReference type="NCBI Taxonomy" id="382360"/>
    <lineage>
        <taxon>Eukaryota</taxon>
        <taxon>Sar</taxon>
        <taxon>Stramenopiles</taxon>
        <taxon>Ochrophyta</taxon>
        <taxon>Bacillariophyta</taxon>
        <taxon>Coscinodiscophyceae</taxon>
        <taxon>Thalassiosirophycidae</taxon>
        <taxon>Stephanodiscales</taxon>
        <taxon>Stephanodiscaceae</taxon>
        <taxon>Cyclotella</taxon>
    </lineage>
</organism>
<reference evidence="5 6" key="1">
    <citation type="submission" date="2024-10" db="EMBL/GenBank/DDBJ databases">
        <title>Updated reference genomes for cyclostephanoid diatoms.</title>
        <authorList>
            <person name="Roberts W.R."/>
            <person name="Alverson A.J."/>
        </authorList>
    </citation>
    <scope>NUCLEOTIDE SEQUENCE [LARGE SCALE GENOMIC DNA]</scope>
    <source>
        <strain evidence="5 6">AJA010-31</strain>
    </source>
</reference>
<keyword evidence="3" id="KW-0812">Transmembrane</keyword>
<feature type="compositionally biased region" description="Acidic residues" evidence="2">
    <location>
        <begin position="166"/>
        <end position="181"/>
    </location>
</feature>
<feature type="coiled-coil region" evidence="1">
    <location>
        <begin position="281"/>
        <end position="308"/>
    </location>
</feature>
<sequence>MTMLLLLLLLVASTIPHASSFASFFVDRRTSCFTSLLVDEVIMNHPVQPHSSSNEGIYLRVEPSDDAGSFAVEFILPSSSYLRDVQYVLELSEESEAKFTSPPARGGIGCGDKRVYGKPGDGSFAVLKINDDAAHGSAVEIRGGWATGHEAVTLVEPVIMTIGEDLTGEEDGDDAYEDDQAEAEHEKNILEEEREELQEEIMAVEKDVIEALEEKRLEKSQDSSDINMAEQDVVQALEEKRQEMNQALNSVKDEIIIDKAHNTKLHEDKMREMHLTDNERREIRQQRAQELKQKNHDIKQQLQHMEHHLPLDSRARAKLEHFQKMRQEFEGNEKVLRAIDKQEHLAAAELHRVLPPNEVDIDTEKIKETVHKHQLEMHAKSLQEMHTKMEEDMYNMQRSGVHEMIQNRHVKAAVDKLQTHLKKGLPRGGEAYHTGENGRPLSHGARYGLLGLFGIGIFVGVVRWGLDKRRWRNKGHVA</sequence>
<dbReference type="Proteomes" id="UP001530400">
    <property type="component" value="Unassembled WGS sequence"/>
</dbReference>